<dbReference type="EMBL" id="JABWRP010000006">
    <property type="protein sequence ID" value="MBC3470967.1"/>
    <property type="molecule type" value="Genomic_DNA"/>
</dbReference>
<reference evidence="3" key="3">
    <citation type="submission" date="2021-06" db="EMBL/GenBank/DDBJ databases">
        <title>Updating the genus Pseudomonas: Description of 43 new species and partition of the Pseudomonas putida group.</title>
        <authorList>
            <person name="Girard L."/>
            <person name="Lood C."/>
            <person name="Vandamme P."/>
            <person name="Rokni-Zadeh H."/>
            <person name="Van Noort V."/>
            <person name="Hofte M."/>
            <person name="Lavigne R."/>
            <person name="De Mot R."/>
        </authorList>
    </citation>
    <scope>NUCLEOTIDE SEQUENCE</scope>
    <source>
        <strain evidence="3">RW4S2</strain>
    </source>
</reference>
<evidence type="ECO:0000313" key="3">
    <source>
        <dbReference type="EMBL" id="MBV4541647.1"/>
    </source>
</evidence>
<evidence type="ECO:0000256" key="1">
    <source>
        <dbReference type="SAM" id="SignalP"/>
    </source>
</evidence>
<evidence type="ECO:0000313" key="2">
    <source>
        <dbReference type="EMBL" id="MBC3470967.1"/>
    </source>
</evidence>
<feature type="signal peptide" evidence="1">
    <location>
        <begin position="1"/>
        <end position="24"/>
    </location>
</feature>
<reference evidence="2 4" key="1">
    <citation type="journal article" date="2020" name="Microorganisms">
        <title>Reliable Identification of Environmental Pseudomonas Isolates Using the rpoD Gene.</title>
        <authorList>
            <consortium name="The Broad Institute Genome Sequencing Platform"/>
            <person name="Girard L."/>
            <person name="Lood C."/>
            <person name="Rokni-Zadeh H."/>
            <person name="van Noort V."/>
            <person name="Lavigne R."/>
            <person name="De Mot R."/>
        </authorList>
    </citation>
    <scope>NUCLEOTIDE SEQUENCE</scope>
    <source>
        <strain evidence="2 4">RW4S2</strain>
    </source>
</reference>
<accession>A0A923GI35</accession>
<sequence length="217" mass="23107">MIARSAYAAGLSLLFVLQSASAVAARDCPSLVSNLERLACFDEAAGTPARVVSQAWSAPEQDAPSVSRVMANEADRSVDDLAFRLGSSREDAGAAQPWLVISAPAIASAEPRSYLAISCIQNISRLQLITGQPLDGNRVKVQLRGERGATTATAWQVMENGRVLDAGRGLPAIEQIKQLIGAHRVQVTSDEPGVDGLIFDAQGLDPLIDQARKTCRW</sequence>
<feature type="chain" id="PRO_5044696166" evidence="1">
    <location>
        <begin position="25"/>
        <end position="217"/>
    </location>
</feature>
<gene>
    <name evidence="2" type="primary">tagO</name>
    <name evidence="3" type="ORF">HU738_011350</name>
    <name evidence="2" type="ORF">HU738_10385</name>
</gene>
<dbReference type="EMBL" id="JABWRP020000007">
    <property type="protein sequence ID" value="MBV4541647.1"/>
    <property type="molecule type" value="Genomic_DNA"/>
</dbReference>
<reference evidence="2" key="2">
    <citation type="submission" date="2020-07" db="EMBL/GenBank/DDBJ databases">
        <authorList>
            <person name="Lood C."/>
            <person name="Girard L."/>
        </authorList>
    </citation>
    <scope>NUCLEOTIDE SEQUENCE</scope>
    <source>
        <strain evidence="2">RW4S2</strain>
    </source>
</reference>
<evidence type="ECO:0000313" key="4">
    <source>
        <dbReference type="Proteomes" id="UP000628137"/>
    </source>
</evidence>
<keyword evidence="1" id="KW-0732">Signal</keyword>
<protein>
    <submittedName>
        <fullName evidence="2">Type VI secretion system-associated protein TagO</fullName>
    </submittedName>
</protein>
<dbReference type="InterPro" id="IPR017738">
    <property type="entry name" value="T6SS-assoc_VCA0118"/>
</dbReference>
<comment type="caution">
    <text evidence="2">The sequence shown here is derived from an EMBL/GenBank/DDBJ whole genome shotgun (WGS) entry which is preliminary data.</text>
</comment>
<organism evidence="2">
    <name type="scientific">Pseudomonas vlassakiae</name>
    <dbReference type="NCBI Taxonomy" id="485888"/>
    <lineage>
        <taxon>Bacteria</taxon>
        <taxon>Pseudomonadati</taxon>
        <taxon>Pseudomonadota</taxon>
        <taxon>Gammaproteobacteria</taxon>
        <taxon>Pseudomonadales</taxon>
        <taxon>Pseudomonadaceae</taxon>
        <taxon>Pseudomonas</taxon>
    </lineage>
</organism>
<name>A0A923GI35_9PSED</name>
<dbReference type="Pfam" id="PF11319">
    <property type="entry name" value="VasI"/>
    <property type="match status" value="1"/>
</dbReference>
<dbReference type="RefSeq" id="WP_186602343.1">
    <property type="nucleotide sequence ID" value="NZ_JABWRP020000007.1"/>
</dbReference>
<dbReference type="AlphaFoldDB" id="A0A923GI35"/>
<dbReference type="NCBIfam" id="TIGR03360">
    <property type="entry name" value="VI_minor_1"/>
    <property type="match status" value="1"/>
</dbReference>
<keyword evidence="4" id="KW-1185">Reference proteome</keyword>
<dbReference type="Proteomes" id="UP000628137">
    <property type="component" value="Unassembled WGS sequence"/>
</dbReference>
<proteinExistence type="predicted"/>